<reference evidence="2 3" key="1">
    <citation type="submission" date="2019-02" db="EMBL/GenBank/DDBJ databases">
        <title>Deep-cultivation of Planctomycetes and their phenomic and genomic characterization uncovers novel biology.</title>
        <authorList>
            <person name="Wiegand S."/>
            <person name="Jogler M."/>
            <person name="Boedeker C."/>
            <person name="Pinto D."/>
            <person name="Vollmers J."/>
            <person name="Rivas-Marin E."/>
            <person name="Kohn T."/>
            <person name="Peeters S.H."/>
            <person name="Heuer A."/>
            <person name="Rast P."/>
            <person name="Oberbeckmann S."/>
            <person name="Bunk B."/>
            <person name="Jeske O."/>
            <person name="Meyerdierks A."/>
            <person name="Storesund J.E."/>
            <person name="Kallscheuer N."/>
            <person name="Luecker S."/>
            <person name="Lage O.M."/>
            <person name="Pohl T."/>
            <person name="Merkel B.J."/>
            <person name="Hornburger P."/>
            <person name="Mueller R.-W."/>
            <person name="Bruemmer F."/>
            <person name="Labrenz M."/>
            <person name="Spormann A.M."/>
            <person name="Op den Camp H."/>
            <person name="Overmann J."/>
            <person name="Amann R."/>
            <person name="Jetten M.S.M."/>
            <person name="Mascher T."/>
            <person name="Medema M.H."/>
            <person name="Devos D.P."/>
            <person name="Kaster A.-K."/>
            <person name="Ovreas L."/>
            <person name="Rohde M."/>
            <person name="Galperin M.Y."/>
            <person name="Jogler C."/>
        </authorList>
    </citation>
    <scope>NUCLEOTIDE SEQUENCE [LARGE SCALE GENOMIC DNA]</scope>
    <source>
        <strain evidence="2 3">Spa11</strain>
    </source>
</reference>
<feature type="transmembrane region" description="Helical" evidence="1">
    <location>
        <begin position="40"/>
        <end position="62"/>
    </location>
</feature>
<dbReference type="AlphaFoldDB" id="A0A518K2S4"/>
<name>A0A518K2S4_9BACT</name>
<evidence type="ECO:0000313" key="3">
    <source>
        <dbReference type="Proteomes" id="UP000316426"/>
    </source>
</evidence>
<evidence type="ECO:0000256" key="1">
    <source>
        <dbReference type="SAM" id="Phobius"/>
    </source>
</evidence>
<sequence>MIPVIASYGGVIECSVLTFLVAVGCYLAARNAKLAVWVRIWAAMGVVLWSLASLWIVCMVRYEIQWYRPIPEWLWRIARAYTVSGVIRILMIAIPIWAIAGIPFSLAARKRHQSNHQVTGEHGD</sequence>
<dbReference type="EMBL" id="CP036349">
    <property type="protein sequence ID" value="QDV72069.1"/>
    <property type="molecule type" value="Genomic_DNA"/>
</dbReference>
<feature type="transmembrane region" description="Helical" evidence="1">
    <location>
        <begin position="82"/>
        <end position="106"/>
    </location>
</feature>
<keyword evidence="1" id="KW-1133">Transmembrane helix</keyword>
<evidence type="ECO:0000313" key="2">
    <source>
        <dbReference type="EMBL" id="QDV72069.1"/>
    </source>
</evidence>
<protein>
    <submittedName>
        <fullName evidence="2">Uncharacterized protein</fullName>
    </submittedName>
</protein>
<keyword evidence="1" id="KW-0472">Membrane</keyword>
<keyword evidence="1" id="KW-0812">Transmembrane</keyword>
<feature type="transmembrane region" description="Helical" evidence="1">
    <location>
        <begin position="6"/>
        <end position="28"/>
    </location>
</feature>
<keyword evidence="3" id="KW-1185">Reference proteome</keyword>
<dbReference type="Proteomes" id="UP000316426">
    <property type="component" value="Chromosome"/>
</dbReference>
<proteinExistence type="predicted"/>
<accession>A0A518K2S4</accession>
<gene>
    <name evidence="2" type="ORF">Spa11_02390</name>
</gene>
<dbReference type="KEGG" id="bmei:Spa11_02390"/>
<organism evidence="2 3">
    <name type="scientific">Botrimarina mediterranea</name>
    <dbReference type="NCBI Taxonomy" id="2528022"/>
    <lineage>
        <taxon>Bacteria</taxon>
        <taxon>Pseudomonadati</taxon>
        <taxon>Planctomycetota</taxon>
        <taxon>Planctomycetia</taxon>
        <taxon>Pirellulales</taxon>
        <taxon>Lacipirellulaceae</taxon>
        <taxon>Botrimarina</taxon>
    </lineage>
</organism>